<dbReference type="EMBL" id="CP066312">
    <property type="protein sequence ID" value="QQE91317.1"/>
    <property type="molecule type" value="Genomic_DNA"/>
</dbReference>
<reference evidence="3 4" key="1">
    <citation type="submission" date="2020-12" db="EMBL/GenBank/DDBJ databases">
        <title>Genomic Analysis and Response surface optimization of nitrogen-fixing conditions for A. chroococcum strain HR1, Isolation from rhizosphere soil.</title>
        <authorList>
            <person name="Li J."/>
            <person name="Yang H."/>
            <person name="Liu H."/>
            <person name="Wang C."/>
            <person name="Tian Y."/>
            <person name="Lu X.Y."/>
        </authorList>
    </citation>
    <scope>NUCLEOTIDE SEQUENCE [LARGE SCALE GENOMIC DNA]</scope>
    <source>
        <strain evidence="3 4">HR1</strain>
        <plasmid evidence="3 4">unnamed2</plasmid>
    </source>
</reference>
<proteinExistence type="predicted"/>
<geneLocation type="plasmid" evidence="3 4">
    <name>unnamed2</name>
</geneLocation>
<dbReference type="Proteomes" id="UP000596192">
    <property type="component" value="Plasmid unnamed2"/>
</dbReference>
<dbReference type="Gene3D" id="1.10.10.10">
    <property type="entry name" value="Winged helix-like DNA-binding domain superfamily/Winged helix DNA-binding domain"/>
    <property type="match status" value="1"/>
</dbReference>
<evidence type="ECO:0000256" key="1">
    <source>
        <dbReference type="SAM" id="MobiDB-lite"/>
    </source>
</evidence>
<evidence type="ECO:0000313" key="3">
    <source>
        <dbReference type="EMBL" id="QQE91317.1"/>
    </source>
</evidence>
<dbReference type="InterPro" id="IPR036388">
    <property type="entry name" value="WH-like_DNA-bd_sf"/>
</dbReference>
<feature type="domain" description="Helix-turn-helix type 11" evidence="2">
    <location>
        <begin position="20"/>
        <end position="58"/>
    </location>
</feature>
<dbReference type="Pfam" id="PF08279">
    <property type="entry name" value="HTH_11"/>
    <property type="match status" value="1"/>
</dbReference>
<feature type="compositionally biased region" description="Polar residues" evidence="1">
    <location>
        <begin position="1"/>
        <end position="10"/>
    </location>
</feature>
<dbReference type="AlphaFoldDB" id="A0AAQ0C174"/>
<organism evidence="3 4">
    <name type="scientific">Azotobacter chroococcum</name>
    <dbReference type="NCBI Taxonomy" id="353"/>
    <lineage>
        <taxon>Bacteria</taxon>
        <taxon>Pseudomonadati</taxon>
        <taxon>Pseudomonadota</taxon>
        <taxon>Gammaproteobacteria</taxon>
        <taxon>Pseudomonadales</taxon>
        <taxon>Pseudomonadaceae</taxon>
        <taxon>Azotobacter</taxon>
    </lineage>
</organism>
<feature type="region of interest" description="Disordered" evidence="1">
    <location>
        <begin position="1"/>
        <end position="20"/>
    </location>
</feature>
<sequence>MESTADGSVQSAEESSEETSLLALLRSNPALTARQAAERLGLSQRAVEKQLAALKAGGHLSRIGLNKGGHWQVVE</sequence>
<accession>A0AAQ0C174</accession>
<dbReference type="InterPro" id="IPR036390">
    <property type="entry name" value="WH_DNA-bd_sf"/>
</dbReference>
<dbReference type="RefSeq" id="WP_198868250.1">
    <property type="nucleotide sequence ID" value="NZ_CP066312.1"/>
</dbReference>
<keyword evidence="3" id="KW-0614">Plasmid</keyword>
<name>A0AAQ0C174_9GAMM</name>
<gene>
    <name evidence="3" type="ORF">GKQ51_23435</name>
</gene>
<dbReference type="SUPFAM" id="SSF46785">
    <property type="entry name" value="Winged helix' DNA-binding domain"/>
    <property type="match status" value="1"/>
</dbReference>
<protein>
    <submittedName>
        <fullName evidence="3">MarR family transcriptional regulator</fullName>
    </submittedName>
</protein>
<dbReference type="InterPro" id="IPR013196">
    <property type="entry name" value="HTH_11"/>
</dbReference>
<evidence type="ECO:0000313" key="4">
    <source>
        <dbReference type="Proteomes" id="UP000596192"/>
    </source>
</evidence>
<evidence type="ECO:0000259" key="2">
    <source>
        <dbReference type="Pfam" id="PF08279"/>
    </source>
</evidence>